<dbReference type="InterPro" id="IPR036938">
    <property type="entry name" value="PAP2/HPO_sf"/>
</dbReference>
<proteinExistence type="predicted"/>
<feature type="domain" description="Phosphatidic acid phosphatase type 2/haloperoxidase" evidence="2">
    <location>
        <begin position="123"/>
        <end position="206"/>
    </location>
</feature>
<dbReference type="Pfam" id="PF01569">
    <property type="entry name" value="PAP2"/>
    <property type="match status" value="1"/>
</dbReference>
<evidence type="ECO:0000256" key="1">
    <source>
        <dbReference type="SAM" id="Phobius"/>
    </source>
</evidence>
<sequence>MKNLVKKYGHVWVMGYILIYLPWFYYLERTVSGDYIVTHAGLDDLIPFNEYFIVPYLLWFLYVSGAVLFFFFTSREEYYRICTFLFGGMTICLLICTFFPNGTDVRVAVDPNKNIFCWLVQKIHEADTPTNVFPSIHAYNSLGVHFAVCNSRVLKGKKWVRRASLVLMVSICMATVFLKQHSVIDVLGAFILGYVLYPFVYGSVYAENKSERQKVIG</sequence>
<evidence type="ECO:0000313" key="3">
    <source>
        <dbReference type="EMBL" id="MCC2164499.1"/>
    </source>
</evidence>
<protein>
    <submittedName>
        <fullName evidence="3">Phosphatase PAP2 family protein</fullName>
    </submittedName>
</protein>
<dbReference type="InterPro" id="IPR000326">
    <property type="entry name" value="PAP2/HPO"/>
</dbReference>
<dbReference type="EMBL" id="JAJEPU010000014">
    <property type="protein sequence ID" value="MCC2164499.1"/>
    <property type="molecule type" value="Genomic_DNA"/>
</dbReference>
<keyword evidence="4" id="KW-1185">Reference proteome</keyword>
<feature type="transmembrane region" description="Helical" evidence="1">
    <location>
        <begin position="48"/>
        <end position="72"/>
    </location>
</feature>
<feature type="transmembrane region" description="Helical" evidence="1">
    <location>
        <begin position="12"/>
        <end position="27"/>
    </location>
</feature>
<organism evidence="3 4">
    <name type="scientific">Brotaphodocola catenula</name>
    <dbReference type="NCBI Taxonomy" id="2885361"/>
    <lineage>
        <taxon>Bacteria</taxon>
        <taxon>Bacillati</taxon>
        <taxon>Bacillota</taxon>
        <taxon>Clostridia</taxon>
        <taxon>Lachnospirales</taxon>
        <taxon>Lachnospiraceae</taxon>
        <taxon>Brotaphodocola</taxon>
    </lineage>
</organism>
<dbReference type="Proteomes" id="UP001198962">
    <property type="component" value="Unassembled WGS sequence"/>
</dbReference>
<keyword evidence="1" id="KW-1133">Transmembrane helix</keyword>
<keyword evidence="1" id="KW-0472">Membrane</keyword>
<accession>A0AAE3AR54</accession>
<feature type="transmembrane region" description="Helical" evidence="1">
    <location>
        <begin position="184"/>
        <end position="204"/>
    </location>
</feature>
<reference evidence="3" key="1">
    <citation type="submission" date="2021-10" db="EMBL/GenBank/DDBJ databases">
        <title>Anaerobic single-cell dispensing facilitates the cultivation of human gut bacteria.</title>
        <authorList>
            <person name="Afrizal A."/>
        </authorList>
    </citation>
    <scope>NUCLEOTIDE SEQUENCE</scope>
    <source>
        <strain evidence="3">CLA-AA-H274</strain>
    </source>
</reference>
<keyword evidence="1" id="KW-0812">Transmembrane</keyword>
<name>A0AAE3AR54_9FIRM</name>
<dbReference type="GO" id="GO:0016020">
    <property type="term" value="C:membrane"/>
    <property type="evidence" value="ECO:0007669"/>
    <property type="project" value="UniProtKB-SubCell"/>
</dbReference>
<dbReference type="AlphaFoldDB" id="A0AAE3AR54"/>
<feature type="transmembrane region" description="Helical" evidence="1">
    <location>
        <begin position="78"/>
        <end position="99"/>
    </location>
</feature>
<gene>
    <name evidence="3" type="ORF">LKD32_06330</name>
</gene>
<comment type="caution">
    <text evidence="3">The sequence shown here is derived from an EMBL/GenBank/DDBJ whole genome shotgun (WGS) entry which is preliminary data.</text>
</comment>
<dbReference type="RefSeq" id="WP_308451142.1">
    <property type="nucleotide sequence ID" value="NZ_JAJEPU010000014.1"/>
</dbReference>
<dbReference type="SUPFAM" id="SSF48317">
    <property type="entry name" value="Acid phosphatase/Vanadium-dependent haloperoxidase"/>
    <property type="match status" value="1"/>
</dbReference>
<evidence type="ECO:0000259" key="2">
    <source>
        <dbReference type="Pfam" id="PF01569"/>
    </source>
</evidence>
<dbReference type="Gene3D" id="1.20.144.10">
    <property type="entry name" value="Phosphatidic acid phosphatase type 2/haloperoxidase"/>
    <property type="match status" value="1"/>
</dbReference>
<evidence type="ECO:0000313" key="4">
    <source>
        <dbReference type="Proteomes" id="UP001198962"/>
    </source>
</evidence>